<gene>
    <name evidence="12" type="primary">ITN1_12</name>
    <name evidence="12" type="ORF">CK203_003845</name>
</gene>
<dbReference type="PRINTS" id="PR01415">
    <property type="entry name" value="ANKYRIN"/>
</dbReference>
<feature type="transmembrane region" description="Helical" evidence="9">
    <location>
        <begin position="508"/>
        <end position="528"/>
    </location>
</feature>
<comment type="caution">
    <text evidence="12">The sequence shown here is derived from an EMBL/GenBank/DDBJ whole genome shotgun (WGS) entry which is preliminary data.</text>
</comment>
<keyword evidence="3" id="KW-0677">Repeat</keyword>
<evidence type="ECO:0000313" key="13">
    <source>
        <dbReference type="Proteomes" id="UP000288805"/>
    </source>
</evidence>
<feature type="repeat" description="ANK" evidence="7">
    <location>
        <begin position="224"/>
        <end position="246"/>
    </location>
</feature>
<feature type="chain" id="PRO_5019002572" evidence="10">
    <location>
        <begin position="18"/>
        <end position="647"/>
    </location>
</feature>
<dbReference type="Pfam" id="PF00023">
    <property type="entry name" value="Ank"/>
    <property type="match status" value="1"/>
</dbReference>
<protein>
    <submittedName>
        <fullName evidence="12">Ankyrin repeat-containing protein ITN1</fullName>
    </submittedName>
</protein>
<evidence type="ECO:0000256" key="7">
    <source>
        <dbReference type="PROSITE-ProRule" id="PRU00023"/>
    </source>
</evidence>
<feature type="transmembrane region" description="Helical" evidence="9">
    <location>
        <begin position="468"/>
        <end position="488"/>
    </location>
</feature>
<accession>A0A438K8Y2</accession>
<dbReference type="Gene3D" id="1.25.40.20">
    <property type="entry name" value="Ankyrin repeat-containing domain"/>
    <property type="match status" value="1"/>
</dbReference>
<organism evidence="12 13">
    <name type="scientific">Vitis vinifera</name>
    <name type="common">Grape</name>
    <dbReference type="NCBI Taxonomy" id="29760"/>
    <lineage>
        <taxon>Eukaryota</taxon>
        <taxon>Viridiplantae</taxon>
        <taxon>Streptophyta</taxon>
        <taxon>Embryophyta</taxon>
        <taxon>Tracheophyta</taxon>
        <taxon>Spermatophyta</taxon>
        <taxon>Magnoliopsida</taxon>
        <taxon>eudicotyledons</taxon>
        <taxon>Gunneridae</taxon>
        <taxon>Pentapetalae</taxon>
        <taxon>rosids</taxon>
        <taxon>Vitales</taxon>
        <taxon>Vitaceae</taxon>
        <taxon>Viteae</taxon>
        <taxon>Vitis</taxon>
    </lineage>
</organism>
<feature type="region of interest" description="Disordered" evidence="8">
    <location>
        <begin position="372"/>
        <end position="421"/>
    </location>
</feature>
<evidence type="ECO:0000256" key="6">
    <source>
        <dbReference type="ARBA" id="ARBA00023136"/>
    </source>
</evidence>
<feature type="repeat" description="ANK" evidence="7">
    <location>
        <begin position="190"/>
        <end position="222"/>
    </location>
</feature>
<dbReference type="Pfam" id="PF12796">
    <property type="entry name" value="Ank_2"/>
    <property type="match status" value="3"/>
</dbReference>
<dbReference type="PANTHER" id="PTHR24186:SF37">
    <property type="entry name" value="PGG DOMAIN-CONTAINING PROTEIN"/>
    <property type="match status" value="1"/>
</dbReference>
<evidence type="ECO:0000256" key="8">
    <source>
        <dbReference type="SAM" id="MobiDB-lite"/>
    </source>
</evidence>
<sequence>MLLQLISPLFSFLTAGPAPYGQTPLRGSSQRRRFNLPLSRSRRGRYHQTSRPGSLNTVLHLAARFGHLELVSEIVNLRPELSSAENEKLETPLHEACREGRVEIVALLMKVDPWIAPKVNRNNESVLFVGCERGKLDVVKHLLVNHSWLLMLELDAPTTSLHAAASGGHTDVVKEIIRERPDFSWKKDSQGCTPLHLACSKGHLEITRELLRLDPDLTSLQDNDGRTPLHWAAMKGRVNIIDEILSVSLQSAEMRTEHGETVLHLGVKNNQYEAVKYLTETLNISQLLNTPDSDGNTILHLATAGKLTTTVLYLLKLGVNVNALNRKGYTPLDVVETDASNSGSLVVVPALLEAGAKRCDQLPPVSQEIQTITEPSSGRLYPTSPNLPPPWPKRPPESPAKHHRRKHQRRREKQLEQQTEGLRNARNTITVVAVLIATVTFSAGVNPPGGFNQSSGKAIMGKKTPFKVFMVCNILALFLSLGIVIVLVSIIPFRRKSMMKLLISTHKVMWMSATFMAAAYIAATWTILPGGPSTKWVLVTLISIGGGCTMTIFVGLGVLLIQHWLRKWEWKKTKRKNKDGSPHSSMNSRVGEMQTIKRGDHDSTSNSDVDSSEKGVTTSISNFCSFRPNHDSSHSTITFILIELAPL</sequence>
<feature type="compositionally biased region" description="Basic residues" evidence="8">
    <location>
        <begin position="401"/>
        <end position="412"/>
    </location>
</feature>
<evidence type="ECO:0000256" key="10">
    <source>
        <dbReference type="SAM" id="SignalP"/>
    </source>
</evidence>
<dbReference type="SMART" id="SM00248">
    <property type="entry name" value="ANK"/>
    <property type="match status" value="9"/>
</dbReference>
<evidence type="ECO:0000259" key="11">
    <source>
        <dbReference type="Pfam" id="PF13962"/>
    </source>
</evidence>
<evidence type="ECO:0000256" key="4">
    <source>
        <dbReference type="ARBA" id="ARBA00022989"/>
    </source>
</evidence>
<feature type="region of interest" description="Disordered" evidence="8">
    <location>
        <begin position="575"/>
        <end position="614"/>
    </location>
</feature>
<dbReference type="GO" id="GO:0016020">
    <property type="term" value="C:membrane"/>
    <property type="evidence" value="ECO:0007669"/>
    <property type="project" value="UniProtKB-SubCell"/>
</dbReference>
<keyword evidence="4 9" id="KW-1133">Transmembrane helix</keyword>
<feature type="signal peptide" evidence="10">
    <location>
        <begin position="1"/>
        <end position="17"/>
    </location>
</feature>
<dbReference type="SUPFAM" id="SSF48403">
    <property type="entry name" value="Ankyrin repeat"/>
    <property type="match status" value="1"/>
</dbReference>
<dbReference type="PROSITE" id="PS50297">
    <property type="entry name" value="ANK_REP_REGION"/>
    <property type="match status" value="3"/>
</dbReference>
<evidence type="ECO:0000256" key="5">
    <source>
        <dbReference type="ARBA" id="ARBA00023043"/>
    </source>
</evidence>
<evidence type="ECO:0000256" key="3">
    <source>
        <dbReference type="ARBA" id="ARBA00022737"/>
    </source>
</evidence>
<dbReference type="InterPro" id="IPR002110">
    <property type="entry name" value="Ankyrin_rpt"/>
</dbReference>
<feature type="transmembrane region" description="Helical" evidence="9">
    <location>
        <begin position="540"/>
        <end position="565"/>
    </location>
</feature>
<dbReference type="Pfam" id="PF13962">
    <property type="entry name" value="PGG"/>
    <property type="match status" value="1"/>
</dbReference>
<reference evidence="12 13" key="1">
    <citation type="journal article" date="2018" name="PLoS Genet.">
        <title>Population sequencing reveals clonal diversity and ancestral inbreeding in the grapevine cultivar Chardonnay.</title>
        <authorList>
            <person name="Roach M.J."/>
            <person name="Johnson D.L."/>
            <person name="Bohlmann J."/>
            <person name="van Vuuren H.J."/>
            <person name="Jones S.J."/>
            <person name="Pretorius I.S."/>
            <person name="Schmidt S.A."/>
            <person name="Borneman A.R."/>
        </authorList>
    </citation>
    <scope>NUCLEOTIDE SEQUENCE [LARGE SCALE GENOMIC DNA]</scope>
    <source>
        <strain evidence="13">cv. Chardonnay</strain>
        <tissue evidence="12">Leaf</tissue>
    </source>
</reference>
<keyword evidence="5 7" id="KW-0040">ANK repeat</keyword>
<feature type="repeat" description="ANK" evidence="7">
    <location>
        <begin position="294"/>
        <end position="326"/>
    </location>
</feature>
<dbReference type="InterPro" id="IPR036770">
    <property type="entry name" value="Ankyrin_rpt-contain_sf"/>
</dbReference>
<feature type="domain" description="PGG" evidence="11">
    <location>
        <begin position="420"/>
        <end position="526"/>
    </location>
</feature>
<keyword evidence="6 9" id="KW-0472">Membrane</keyword>
<evidence type="ECO:0000256" key="2">
    <source>
        <dbReference type="ARBA" id="ARBA00022692"/>
    </source>
</evidence>
<evidence type="ECO:0000256" key="1">
    <source>
        <dbReference type="ARBA" id="ARBA00004141"/>
    </source>
</evidence>
<keyword evidence="2 9" id="KW-0812">Transmembrane</keyword>
<dbReference type="PROSITE" id="PS50088">
    <property type="entry name" value="ANK_REPEAT"/>
    <property type="match status" value="3"/>
</dbReference>
<keyword evidence="10" id="KW-0732">Signal</keyword>
<feature type="compositionally biased region" description="Polar residues" evidence="8">
    <location>
        <begin position="604"/>
        <end position="614"/>
    </location>
</feature>
<dbReference type="AlphaFoldDB" id="A0A438K8Y2"/>
<dbReference type="EMBL" id="QGNW01000013">
    <property type="protein sequence ID" value="RVX17655.1"/>
    <property type="molecule type" value="Genomic_DNA"/>
</dbReference>
<evidence type="ECO:0000256" key="9">
    <source>
        <dbReference type="SAM" id="Phobius"/>
    </source>
</evidence>
<name>A0A438K8Y2_VITVI</name>
<comment type="subcellular location">
    <subcellularLocation>
        <location evidence="1">Membrane</location>
        <topology evidence="1">Multi-pass membrane protein</topology>
    </subcellularLocation>
</comment>
<proteinExistence type="predicted"/>
<dbReference type="Proteomes" id="UP000288805">
    <property type="component" value="Unassembled WGS sequence"/>
</dbReference>
<evidence type="ECO:0000313" key="12">
    <source>
        <dbReference type="EMBL" id="RVX17655.1"/>
    </source>
</evidence>
<dbReference type="PANTHER" id="PTHR24186">
    <property type="entry name" value="PROTEIN PHOSPHATASE 1 REGULATORY SUBUNIT"/>
    <property type="match status" value="1"/>
</dbReference>
<dbReference type="InterPro" id="IPR026961">
    <property type="entry name" value="PGG_dom"/>
</dbReference>